<dbReference type="InterPro" id="IPR036366">
    <property type="entry name" value="PGBDSf"/>
</dbReference>
<dbReference type="SUPFAM" id="SSF47090">
    <property type="entry name" value="PGBD-like"/>
    <property type="match status" value="1"/>
</dbReference>
<evidence type="ECO:0000256" key="2">
    <source>
        <dbReference type="ARBA" id="ARBA00007553"/>
    </source>
</evidence>
<dbReference type="InterPro" id="IPR036505">
    <property type="entry name" value="Amidase/PGRP_sf"/>
</dbReference>
<sequence length="248" mass="27423">MSLKFKKKFAHKSNYGGKRSTKDIDYIVIHYTGNSGDTALNNCKYFQGASRGASAHYFVDGGKYIYKSVAVNRVAWSVGGCYSTSGAAGNYYKKCTNANSLSIEMCNSAGKVPGNVREQTVELVKFLMKKYGVPASHVIRHWDVNGKACPEPWAGATNSCWSDFKNAIGVKSAAKKYTAVKKDSGKNAIRWLQGKLNSLVPGENIVTDGIWGHRTQSKLEAYWRQLGWKKGSYAGKKTCTALYKNRKR</sequence>
<evidence type="ECO:0000313" key="7">
    <source>
        <dbReference type="EMBL" id="QCP36120.1"/>
    </source>
</evidence>
<dbReference type="RefSeq" id="WP_137329396.1">
    <property type="nucleotide sequence ID" value="NZ_CP040058.1"/>
</dbReference>
<dbReference type="AlphaFoldDB" id="A0A4V1EGH7"/>
<dbReference type="Gene3D" id="3.40.80.10">
    <property type="entry name" value="Peptidoglycan recognition protein-like"/>
    <property type="match status" value="1"/>
</dbReference>
<protein>
    <recommendedName>
        <fullName evidence="3">N-acetylmuramoyl-L-alanine amidase</fullName>
        <ecNumber evidence="3">3.5.1.28</ecNumber>
    </recommendedName>
</protein>
<dbReference type="Proteomes" id="UP000298653">
    <property type="component" value="Chromosome"/>
</dbReference>
<dbReference type="GO" id="GO:0009253">
    <property type="term" value="P:peptidoglycan catabolic process"/>
    <property type="evidence" value="ECO:0007669"/>
    <property type="project" value="InterPro"/>
</dbReference>
<dbReference type="PANTHER" id="PTHR30417">
    <property type="entry name" value="N-ACETYLMURAMOYL-L-ALANINE AMIDASE AMID"/>
    <property type="match status" value="1"/>
</dbReference>
<evidence type="ECO:0000256" key="4">
    <source>
        <dbReference type="ARBA" id="ARBA00022801"/>
    </source>
</evidence>
<dbReference type="GO" id="GO:0009254">
    <property type="term" value="P:peptidoglycan turnover"/>
    <property type="evidence" value="ECO:0007669"/>
    <property type="project" value="TreeGrafter"/>
</dbReference>
<dbReference type="SUPFAM" id="SSF55846">
    <property type="entry name" value="N-acetylmuramoyl-L-alanine amidase-like"/>
    <property type="match status" value="1"/>
</dbReference>
<keyword evidence="5" id="KW-0961">Cell wall biogenesis/degradation</keyword>
<dbReference type="InterPro" id="IPR036365">
    <property type="entry name" value="PGBD-like_sf"/>
</dbReference>
<dbReference type="GO" id="GO:0071555">
    <property type="term" value="P:cell wall organization"/>
    <property type="evidence" value="ECO:0007669"/>
    <property type="project" value="UniProtKB-KW"/>
</dbReference>
<keyword evidence="8" id="KW-1185">Reference proteome</keyword>
<comment type="catalytic activity">
    <reaction evidence="1">
        <text>Hydrolyzes the link between N-acetylmuramoyl residues and L-amino acid residues in certain cell-wall glycopeptides.</text>
        <dbReference type="EC" id="3.5.1.28"/>
    </reaction>
</comment>
<dbReference type="Pfam" id="PF01510">
    <property type="entry name" value="Amidase_2"/>
    <property type="match status" value="1"/>
</dbReference>
<dbReference type="CDD" id="cd06583">
    <property type="entry name" value="PGRP"/>
    <property type="match status" value="1"/>
</dbReference>
<dbReference type="EMBL" id="CP040058">
    <property type="protein sequence ID" value="QCP36120.1"/>
    <property type="molecule type" value="Genomic_DNA"/>
</dbReference>
<keyword evidence="4" id="KW-0378">Hydrolase</keyword>
<evidence type="ECO:0000256" key="3">
    <source>
        <dbReference type="ARBA" id="ARBA00011901"/>
    </source>
</evidence>
<reference evidence="7 8" key="1">
    <citation type="submission" date="2019-05" db="EMBL/GenBank/DDBJ databases">
        <title>Complete genome sequencing of Anaerostipes rhamnosivorans.</title>
        <authorList>
            <person name="Bui T.P.N."/>
            <person name="de Vos W.M."/>
        </authorList>
    </citation>
    <scope>NUCLEOTIDE SEQUENCE [LARGE SCALE GENOMIC DNA]</scope>
    <source>
        <strain evidence="7 8">1y2</strain>
    </source>
</reference>
<gene>
    <name evidence="7" type="ORF">AR1Y2_2666</name>
</gene>
<accession>A0A4V1EGH7</accession>
<evidence type="ECO:0000313" key="8">
    <source>
        <dbReference type="Proteomes" id="UP000298653"/>
    </source>
</evidence>
<evidence type="ECO:0000256" key="5">
    <source>
        <dbReference type="ARBA" id="ARBA00023316"/>
    </source>
</evidence>
<dbReference type="Gene3D" id="1.10.101.10">
    <property type="entry name" value="PGBD-like superfamily/PGBD"/>
    <property type="match status" value="1"/>
</dbReference>
<feature type="domain" description="N-acetylmuramoyl-L-alanine amidase" evidence="6">
    <location>
        <begin position="12"/>
        <end position="151"/>
    </location>
</feature>
<name>A0A4V1EGH7_9FIRM</name>
<dbReference type="OrthoDB" id="9794294at2"/>
<dbReference type="PANTHER" id="PTHR30417:SF1">
    <property type="entry name" value="N-ACETYLMURAMOYL-L-ALANINE AMIDASE AMID"/>
    <property type="match status" value="1"/>
</dbReference>
<proteinExistence type="inferred from homology"/>
<dbReference type="SMART" id="SM00644">
    <property type="entry name" value="Ami_2"/>
    <property type="match status" value="1"/>
</dbReference>
<dbReference type="GO" id="GO:0008745">
    <property type="term" value="F:N-acetylmuramoyl-L-alanine amidase activity"/>
    <property type="evidence" value="ECO:0007669"/>
    <property type="project" value="UniProtKB-EC"/>
</dbReference>
<dbReference type="EC" id="3.5.1.28" evidence="3"/>
<evidence type="ECO:0000256" key="1">
    <source>
        <dbReference type="ARBA" id="ARBA00001561"/>
    </source>
</evidence>
<evidence type="ECO:0000259" key="6">
    <source>
        <dbReference type="SMART" id="SM00644"/>
    </source>
</evidence>
<comment type="similarity">
    <text evidence="2">Belongs to the N-acetylmuramoyl-L-alanine amidase 2 family.</text>
</comment>
<dbReference type="InterPro" id="IPR002502">
    <property type="entry name" value="Amidase_domain"/>
</dbReference>
<organism evidence="7 8">
    <name type="scientific">Anaerostipes rhamnosivorans</name>
    <dbReference type="NCBI Taxonomy" id="1229621"/>
    <lineage>
        <taxon>Bacteria</taxon>
        <taxon>Bacillati</taxon>
        <taxon>Bacillota</taxon>
        <taxon>Clostridia</taxon>
        <taxon>Lachnospirales</taxon>
        <taxon>Lachnospiraceae</taxon>
        <taxon>Anaerostipes</taxon>
    </lineage>
</organism>
<dbReference type="InterPro" id="IPR051206">
    <property type="entry name" value="NAMLAA_amidase_2"/>
</dbReference>
<dbReference type="KEGG" id="arf:AR1Y2_2666"/>